<keyword evidence="1" id="KW-0812">Transmembrane</keyword>
<evidence type="ECO:0000313" key="2">
    <source>
        <dbReference type="EMBL" id="MDM9631471.1"/>
    </source>
</evidence>
<accession>A0ABT7WEW6</accession>
<comment type="caution">
    <text evidence="2">The sequence shown here is derived from an EMBL/GenBank/DDBJ whole genome shotgun (WGS) entry which is preliminary data.</text>
</comment>
<dbReference type="RefSeq" id="WP_289724826.1">
    <property type="nucleotide sequence ID" value="NZ_JAUDUY010000003.1"/>
</dbReference>
<keyword evidence="3" id="KW-1185">Reference proteome</keyword>
<organism evidence="2 3">
    <name type="scientific">Robiginitalea aurantiaca</name>
    <dbReference type="NCBI Taxonomy" id="3056915"/>
    <lineage>
        <taxon>Bacteria</taxon>
        <taxon>Pseudomonadati</taxon>
        <taxon>Bacteroidota</taxon>
        <taxon>Flavobacteriia</taxon>
        <taxon>Flavobacteriales</taxon>
        <taxon>Flavobacteriaceae</taxon>
        <taxon>Robiginitalea</taxon>
    </lineage>
</organism>
<evidence type="ECO:0000313" key="3">
    <source>
        <dbReference type="Proteomes" id="UP001174839"/>
    </source>
</evidence>
<dbReference type="InterPro" id="IPR045749">
    <property type="entry name" value="DUF6090"/>
</dbReference>
<sequence>MFKFFKRIRRNLLSQGKTGKYLTYALGEIVLVVIGILIALQINTWNESRKEIGKSRALLKEFRKDLVRDTLESNYVIGKLEDQVKLERWALTLVSYDLSHRDSLRKVLLGPYYQQPMTARTFNKLQNSENPNLTGFADLQNKLTKYYTDTKYLLDAYNEEEKYHAFENDINEIIRSKIEIHIADFPMLPRDNGQPDAILDFAQSIQGRNYIKENYIHRTGMIRYFQSLKQQAKELIELIDLSLKRESR</sequence>
<proteinExistence type="predicted"/>
<dbReference type="Proteomes" id="UP001174839">
    <property type="component" value="Unassembled WGS sequence"/>
</dbReference>
<keyword evidence="1" id="KW-0472">Membrane</keyword>
<reference evidence="2" key="1">
    <citation type="submission" date="2023-06" db="EMBL/GenBank/DDBJ databases">
        <title>Robiginitalea aurantiacus sp. nov. and Algoriphagus sediminis sp. nov., isolated from coastal sediment.</title>
        <authorList>
            <person name="Zhou Z.Y."/>
            <person name="An J."/>
            <person name="Jia Y.W."/>
            <person name="Du Z.J."/>
        </authorList>
    </citation>
    <scope>NUCLEOTIDE SEQUENCE</scope>
    <source>
        <strain evidence="2">M39</strain>
    </source>
</reference>
<dbReference type="Pfam" id="PF19578">
    <property type="entry name" value="DUF6090"/>
    <property type="match status" value="1"/>
</dbReference>
<evidence type="ECO:0000256" key="1">
    <source>
        <dbReference type="SAM" id="Phobius"/>
    </source>
</evidence>
<keyword evidence="1" id="KW-1133">Transmembrane helix</keyword>
<protein>
    <submittedName>
        <fullName evidence="2">DUF6090 family protein</fullName>
    </submittedName>
</protein>
<gene>
    <name evidence="2" type="ORF">QU605_08310</name>
</gene>
<name>A0ABT7WEW6_9FLAO</name>
<feature type="transmembrane region" description="Helical" evidence="1">
    <location>
        <begin position="21"/>
        <end position="42"/>
    </location>
</feature>
<dbReference type="EMBL" id="JAUDUY010000003">
    <property type="protein sequence ID" value="MDM9631471.1"/>
    <property type="molecule type" value="Genomic_DNA"/>
</dbReference>